<dbReference type="InterPro" id="IPR025921">
    <property type="entry name" value="HmuY"/>
</dbReference>
<accession>A0A9R1C754</accession>
<feature type="signal peptide" evidence="1">
    <location>
        <begin position="1"/>
        <end position="21"/>
    </location>
</feature>
<name>A0A9R1C754_9BACT</name>
<evidence type="ECO:0008006" key="4">
    <source>
        <dbReference type="Google" id="ProtNLM"/>
    </source>
</evidence>
<dbReference type="Proteomes" id="UP000825483">
    <property type="component" value="Unassembled WGS sequence"/>
</dbReference>
<keyword evidence="3" id="KW-1185">Reference proteome</keyword>
<comment type="caution">
    <text evidence="2">The sequence shown here is derived from an EMBL/GenBank/DDBJ whole genome shotgun (WGS) entry which is preliminary data.</text>
</comment>
<dbReference type="RefSeq" id="WP_223929683.1">
    <property type="nucleotide sequence ID" value="NZ_BPTU01000003.1"/>
</dbReference>
<dbReference type="EMBL" id="BPUB01000001">
    <property type="protein sequence ID" value="GJG57254.1"/>
    <property type="molecule type" value="Genomic_DNA"/>
</dbReference>
<dbReference type="AlphaFoldDB" id="A0A9R1C754"/>
<dbReference type="Pfam" id="PF14064">
    <property type="entry name" value="HmuY"/>
    <property type="match status" value="1"/>
</dbReference>
<dbReference type="PROSITE" id="PS51257">
    <property type="entry name" value="PROKAR_LIPOPROTEIN"/>
    <property type="match status" value="1"/>
</dbReference>
<feature type="chain" id="PRO_5040167768" description="HmuY protein" evidence="1">
    <location>
        <begin position="22"/>
        <end position="261"/>
    </location>
</feature>
<protein>
    <recommendedName>
        <fullName evidence="4">HmuY protein</fullName>
    </recommendedName>
</protein>
<dbReference type="GeneID" id="72468160"/>
<dbReference type="CDD" id="cd12105">
    <property type="entry name" value="HmuY"/>
    <property type="match status" value="1"/>
</dbReference>
<reference evidence="2" key="1">
    <citation type="journal article" date="2022" name="Int. J. Syst. Evol. Microbiol.">
        <title>Prevotella lacticifex sp. nov., isolated from the rumen of cows.</title>
        <authorList>
            <person name="Shinkai T."/>
            <person name="Ikeyama N."/>
            <person name="Kumagai M."/>
            <person name="Ohmori H."/>
            <person name="Sakamoto M."/>
            <person name="Ohkuma M."/>
            <person name="Mitsumori M."/>
        </authorList>
    </citation>
    <scope>NUCLEOTIDE SEQUENCE</scope>
    <source>
        <strain evidence="2">R5076</strain>
    </source>
</reference>
<proteinExistence type="predicted"/>
<evidence type="ECO:0000313" key="3">
    <source>
        <dbReference type="Proteomes" id="UP000825483"/>
    </source>
</evidence>
<organism evidence="2 3">
    <name type="scientific">Prevotella lacticifex</name>
    <dbReference type="NCBI Taxonomy" id="2854755"/>
    <lineage>
        <taxon>Bacteria</taxon>
        <taxon>Pseudomonadati</taxon>
        <taxon>Bacteroidota</taxon>
        <taxon>Bacteroidia</taxon>
        <taxon>Bacteroidales</taxon>
        <taxon>Prevotellaceae</taxon>
        <taxon>Prevotella</taxon>
    </lineage>
</organism>
<gene>
    <name evidence="2" type="ORF">PRLR5076_01050</name>
</gene>
<sequence length="261" mass="28624">MRRIKTVYAAMAVAVALTATACNGILSDIYDEPRDSALGSGQLVVDATNWHDWYYIDFDSLAAIAATGDSAALAHAETSFTPYPIPTALTTEPADTTTGMYTYWFDVFGRGLDNYDKRAFTPTDAQPKPAHWSIAVHRNNVRTNGGAVFETNYSSIADLPPTGAAFASATFTPDEWSERDVWVDQSQMLRSLIGCQGIMVNKVLSSWIKVAIPPMPPAFTGNSHVFIIRFPNGKMAAVQLANYISPKGAKCWLTINYKYPY</sequence>
<keyword evidence="1" id="KW-0732">Signal</keyword>
<evidence type="ECO:0000256" key="1">
    <source>
        <dbReference type="SAM" id="SignalP"/>
    </source>
</evidence>
<evidence type="ECO:0000313" key="2">
    <source>
        <dbReference type="EMBL" id="GJG57254.1"/>
    </source>
</evidence>